<dbReference type="EMBL" id="SMMG02000002">
    <property type="protein sequence ID" value="KAA3483161.1"/>
    <property type="molecule type" value="Genomic_DNA"/>
</dbReference>
<comment type="caution">
    <text evidence="1">The sequence shown here is derived from an EMBL/GenBank/DDBJ whole genome shotgun (WGS) entry which is preliminary data.</text>
</comment>
<accession>A0A5B6WMS3</accession>
<dbReference type="PANTHER" id="PTHR45749">
    <property type="match status" value="1"/>
</dbReference>
<dbReference type="PANTHER" id="PTHR45749:SF35">
    <property type="entry name" value="AC-LIKE TRANSPOSASE-RELATED"/>
    <property type="match status" value="1"/>
</dbReference>
<dbReference type="Proteomes" id="UP000325315">
    <property type="component" value="Unassembled WGS sequence"/>
</dbReference>
<organism evidence="1 2">
    <name type="scientific">Gossypium australe</name>
    <dbReference type="NCBI Taxonomy" id="47621"/>
    <lineage>
        <taxon>Eukaryota</taxon>
        <taxon>Viridiplantae</taxon>
        <taxon>Streptophyta</taxon>
        <taxon>Embryophyta</taxon>
        <taxon>Tracheophyta</taxon>
        <taxon>Spermatophyta</taxon>
        <taxon>Magnoliopsida</taxon>
        <taxon>eudicotyledons</taxon>
        <taxon>Gunneridae</taxon>
        <taxon>Pentapetalae</taxon>
        <taxon>rosids</taxon>
        <taxon>malvids</taxon>
        <taxon>Malvales</taxon>
        <taxon>Malvaceae</taxon>
        <taxon>Malvoideae</taxon>
        <taxon>Gossypium</taxon>
    </lineage>
</organism>
<sequence length="304" mass="35801">MYTWNEMRVRLDKNETIDKSLEEQIMKEKERIFSAVKCLATHNLAFQISNEKLYQDSNDHVRRIQNREIHYNYLGHKIQNELISFLVDSVDDTFGLRLFNELQDILKSFDLNVDDCIYSLFTSSTKRWKIFLDNVPKLSVKFLSNTRWDSRIKSIKAIRFQTPQIRLALSELYESCDDAKLKSEAESLVNALQSFEFLLGMVNWYEILFVINMVSKKLQSKSICIDTAIKQLEDVLSYFEKYRDEGPALLLSRFEQLKAFESIFGLLFDSNKLKKLDKNELRECYATFHSTFSHGDSSDLMTYE</sequence>
<evidence type="ECO:0000313" key="1">
    <source>
        <dbReference type="EMBL" id="KAA3483161.1"/>
    </source>
</evidence>
<dbReference type="OrthoDB" id="1692427at2759"/>
<proteinExistence type="predicted"/>
<reference evidence="2" key="1">
    <citation type="journal article" date="2019" name="Plant Biotechnol. J.">
        <title>Genome sequencing of the Australian wild diploid species Gossypium australe highlights disease resistance and delayed gland morphogenesis.</title>
        <authorList>
            <person name="Cai Y."/>
            <person name="Cai X."/>
            <person name="Wang Q."/>
            <person name="Wang P."/>
            <person name="Zhang Y."/>
            <person name="Cai C."/>
            <person name="Xu Y."/>
            <person name="Wang K."/>
            <person name="Zhou Z."/>
            <person name="Wang C."/>
            <person name="Geng S."/>
            <person name="Li B."/>
            <person name="Dong Q."/>
            <person name="Hou Y."/>
            <person name="Wang H."/>
            <person name="Ai P."/>
            <person name="Liu Z."/>
            <person name="Yi F."/>
            <person name="Sun M."/>
            <person name="An G."/>
            <person name="Cheng J."/>
            <person name="Zhang Y."/>
            <person name="Shi Q."/>
            <person name="Xie Y."/>
            <person name="Shi X."/>
            <person name="Chang Y."/>
            <person name="Huang F."/>
            <person name="Chen Y."/>
            <person name="Hong S."/>
            <person name="Mi L."/>
            <person name="Sun Q."/>
            <person name="Zhang L."/>
            <person name="Zhou B."/>
            <person name="Peng R."/>
            <person name="Zhang X."/>
            <person name="Liu F."/>
        </authorList>
    </citation>
    <scope>NUCLEOTIDE SEQUENCE [LARGE SCALE GENOMIC DNA]</scope>
    <source>
        <strain evidence="2">cv. PA1801</strain>
    </source>
</reference>
<protein>
    <submittedName>
        <fullName evidence="1">Zinc finger MYM-type protein 1-like</fullName>
    </submittedName>
</protein>
<evidence type="ECO:0000313" key="2">
    <source>
        <dbReference type="Proteomes" id="UP000325315"/>
    </source>
</evidence>
<name>A0A5B6WMS3_9ROSI</name>
<keyword evidence="2" id="KW-1185">Reference proteome</keyword>
<dbReference type="AlphaFoldDB" id="A0A5B6WMS3"/>
<gene>
    <name evidence="1" type="ORF">EPI10_005354</name>
</gene>